<dbReference type="Proteomes" id="UP000887565">
    <property type="component" value="Unplaced"/>
</dbReference>
<dbReference type="WBParaSite" id="nRc.2.0.1.t28219-RA">
    <property type="protein sequence ID" value="nRc.2.0.1.t28219-RA"/>
    <property type="gene ID" value="nRc.2.0.1.g28219"/>
</dbReference>
<dbReference type="AlphaFoldDB" id="A0A915JPN6"/>
<sequence>MNTKCYTERPLQKQLKSRKTTKIVFYRSETSPRTTSTDYVQRIRPLRRLWRRRRRRRHFHELKIKLWRAGPKHVTEAFLVKKIEFFSSRNPALRTGKIGDNRRNKNRSRIFQYPILLFQKGSHNLNVEQPTSYPLKSLPIRKSCSSFTFQQSLWCKISGEAFSGLRVKSCAHRYLSLGTGFLLRLLVDDAALPLPPLDVDGHERSTRGVIDLCLAGLAVADAGFETLRLCWRLHSRSPKFRFPGVRCIKITSDKLKVKKPANSTRERCIKN</sequence>
<organism evidence="1 2">
    <name type="scientific">Romanomermis culicivorax</name>
    <name type="common">Nematode worm</name>
    <dbReference type="NCBI Taxonomy" id="13658"/>
    <lineage>
        <taxon>Eukaryota</taxon>
        <taxon>Metazoa</taxon>
        <taxon>Ecdysozoa</taxon>
        <taxon>Nematoda</taxon>
        <taxon>Enoplea</taxon>
        <taxon>Dorylaimia</taxon>
        <taxon>Mermithida</taxon>
        <taxon>Mermithoidea</taxon>
        <taxon>Mermithidae</taxon>
        <taxon>Romanomermis</taxon>
    </lineage>
</organism>
<reference evidence="2" key="1">
    <citation type="submission" date="2022-11" db="UniProtKB">
        <authorList>
            <consortium name="WormBaseParasite"/>
        </authorList>
    </citation>
    <scope>IDENTIFICATION</scope>
</reference>
<protein>
    <submittedName>
        <fullName evidence="2">Uncharacterized protein</fullName>
    </submittedName>
</protein>
<evidence type="ECO:0000313" key="1">
    <source>
        <dbReference type="Proteomes" id="UP000887565"/>
    </source>
</evidence>
<proteinExistence type="predicted"/>
<accession>A0A915JPN6</accession>
<name>A0A915JPN6_ROMCU</name>
<keyword evidence="1" id="KW-1185">Reference proteome</keyword>
<evidence type="ECO:0000313" key="2">
    <source>
        <dbReference type="WBParaSite" id="nRc.2.0.1.t28219-RA"/>
    </source>
</evidence>